<dbReference type="GO" id="GO:0009358">
    <property type="term" value="C:polyphosphate kinase complex"/>
    <property type="evidence" value="ECO:0007669"/>
    <property type="project" value="InterPro"/>
</dbReference>
<feature type="domain" description="Polyphosphate kinase C-terminal" evidence="12">
    <location>
        <begin position="372"/>
        <end position="534"/>
    </location>
</feature>
<keyword evidence="1 6" id="KW-0597">Phosphoprotein</keyword>
<feature type="domain" description="Polyphosphate kinase N-terminal" evidence="10">
    <location>
        <begin position="47"/>
        <end position="153"/>
    </location>
</feature>
<dbReference type="GO" id="GO:0008976">
    <property type="term" value="F:polyphosphate kinase activity"/>
    <property type="evidence" value="ECO:0007669"/>
    <property type="project" value="UniProtKB-UniRule"/>
</dbReference>
<dbReference type="Pfam" id="PF02503">
    <property type="entry name" value="PP_kinase"/>
    <property type="match status" value="1"/>
</dbReference>
<dbReference type="HAMAP" id="MF_00347">
    <property type="entry name" value="Polyphosphate_kinase"/>
    <property type="match status" value="1"/>
</dbReference>
<dbReference type="Proteomes" id="UP000254711">
    <property type="component" value="Unassembled WGS sequence"/>
</dbReference>
<dbReference type="PANTHER" id="PTHR30218:SF0">
    <property type="entry name" value="POLYPHOSPHATE KINASE"/>
    <property type="match status" value="1"/>
</dbReference>
<organism evidence="13 14">
    <name type="scientific">Dyella solisilvae</name>
    <dbReference type="NCBI Taxonomy" id="1920168"/>
    <lineage>
        <taxon>Bacteria</taxon>
        <taxon>Pseudomonadati</taxon>
        <taxon>Pseudomonadota</taxon>
        <taxon>Gammaproteobacteria</taxon>
        <taxon>Lysobacterales</taxon>
        <taxon>Rhodanobacteraceae</taxon>
        <taxon>Dyella</taxon>
    </lineage>
</organism>
<name>A0A370KAN1_9GAMM</name>
<dbReference type="InterPro" id="IPR041108">
    <property type="entry name" value="PP_kinase_C_1"/>
</dbReference>
<feature type="binding site" evidence="6">
    <location>
        <position position="445"/>
    </location>
    <ligand>
        <name>Mg(2+)</name>
        <dbReference type="ChEBI" id="CHEBI:18420"/>
    </ligand>
</feature>
<dbReference type="NCBIfam" id="NF003918">
    <property type="entry name" value="PRK05443.1-2"/>
    <property type="match status" value="1"/>
</dbReference>
<feature type="binding site" evidence="6">
    <location>
        <position position="632"/>
    </location>
    <ligand>
        <name>ATP</name>
        <dbReference type="ChEBI" id="CHEBI:30616"/>
    </ligand>
</feature>
<keyword evidence="2 6" id="KW-0808">Transferase</keyword>
<dbReference type="GO" id="GO:0005524">
    <property type="term" value="F:ATP binding"/>
    <property type="evidence" value="ECO:0007669"/>
    <property type="project" value="UniProtKB-KW"/>
</dbReference>
<dbReference type="NCBIfam" id="NF003921">
    <property type="entry name" value="PRK05443.2-2"/>
    <property type="match status" value="1"/>
</dbReference>
<evidence type="ECO:0000256" key="6">
    <source>
        <dbReference type="HAMAP-Rule" id="MF_00347"/>
    </source>
</evidence>
<dbReference type="InterPro" id="IPR036830">
    <property type="entry name" value="PP_kinase_middle_dom_sf"/>
</dbReference>
<feature type="binding site" evidence="6">
    <location>
        <position position="85"/>
    </location>
    <ligand>
        <name>ATP</name>
        <dbReference type="ChEBI" id="CHEBI:30616"/>
    </ligand>
</feature>
<dbReference type="PANTHER" id="PTHR30218">
    <property type="entry name" value="POLYPHOSPHATE KINASE"/>
    <property type="match status" value="1"/>
</dbReference>
<dbReference type="RefSeq" id="WP_114823441.1">
    <property type="nucleotide sequence ID" value="NZ_QQSY01000001.1"/>
</dbReference>
<comment type="cofactor">
    <cofactor evidence="6">
        <name>Mg(2+)</name>
        <dbReference type="ChEBI" id="CHEBI:18420"/>
    </cofactor>
</comment>
<dbReference type="Pfam" id="PF13090">
    <property type="entry name" value="PP_kinase_C"/>
    <property type="match status" value="1"/>
</dbReference>
<comment type="similarity">
    <text evidence="6 7">Belongs to the polyphosphate kinase 1 (PPK1) family.</text>
</comment>
<feature type="domain" description="Polyphosphate kinase C-terminal" evidence="11">
    <location>
        <begin position="543"/>
        <end position="710"/>
    </location>
</feature>
<evidence type="ECO:0000256" key="7">
    <source>
        <dbReference type="RuleBase" id="RU003800"/>
    </source>
</evidence>
<proteinExistence type="inferred from homology"/>
<dbReference type="InterPro" id="IPR025198">
    <property type="entry name" value="PPK_N_dom"/>
</dbReference>
<keyword evidence="5 6" id="KW-0067">ATP-binding</keyword>
<keyword evidence="3 6" id="KW-0547">Nucleotide-binding</keyword>
<evidence type="ECO:0000259" key="9">
    <source>
        <dbReference type="Pfam" id="PF02503"/>
    </source>
</evidence>
<sequence length="730" mass="81458">MSTDVVRSSAARDNERAEPARNPPAEPAAPASATASAPPDLNDPNLYLNRELSQLQFNIRVLDQALDESKPILERLKFLLIFSSNLDEFFEIRVAGLKSQIAFDHEIVGSDGVSPRKALAEISEITHKQIERQYAILNDRILPELARNGIRIVRRNEWSHKQKLWVRRYFRNEVAPLVTPIGLDPTHPFPLLVNKSLNFIVQLEGTDAFGRDSGLAIVPAPRVLPRLIRLPDEVSEGGENFVLLSSIIHAHAEELFPGMSVRGCYQFRLTRNADLTIDPEDVEDLARALRGELYSRRFGDAVRLEVADNCPAELTDYLLRQFGLAAAEMYEVNGPVNLARLFGLINKTDRPELQYPTFTPSIPKALKKAEDLFQVIGRQDVLLLHPYESFAPVVDLLHQAAKDPSVLAIKQTLYRSGANSEIVDALVDAARAGKEVTVVIELRARFDEESNLSLASRLQQAGAMVIYGVVGVKTHAKLMLIQRREGEELVRYAHLGTGNYHTGNARLYTDYSLLTSDQALCEDVHKLFSQLTGMGKLLQMKKLLHAPFTLKKTLLELIARETAHAAAGKPAQIIFKINAVTDAKMIRALYKASMAGVKIDLIVRGMCCLRPGVPGVSHNIRVRSIVGRFLEHSRVYCFANNGEEQFYLASADLMERNLDRRVETGFPIEGKKLQARLKKELEMYLCDNASAWLLQPDGRYVRTKPAASQPARNVQVQLLEKLCGSGANEA</sequence>
<evidence type="ECO:0000313" key="14">
    <source>
        <dbReference type="Proteomes" id="UP000254711"/>
    </source>
</evidence>
<dbReference type="AlphaFoldDB" id="A0A370KAN1"/>
<feature type="binding site" evidence="6">
    <location>
        <position position="415"/>
    </location>
    <ligand>
        <name>Mg(2+)</name>
        <dbReference type="ChEBI" id="CHEBI:18420"/>
    </ligand>
</feature>
<dbReference type="InterPro" id="IPR003414">
    <property type="entry name" value="PP_kinase"/>
</dbReference>
<evidence type="ECO:0000256" key="1">
    <source>
        <dbReference type="ARBA" id="ARBA00022553"/>
    </source>
</evidence>
<evidence type="ECO:0000256" key="3">
    <source>
        <dbReference type="ARBA" id="ARBA00022741"/>
    </source>
</evidence>
<dbReference type="PIRSF" id="PIRSF015589">
    <property type="entry name" value="PP_kinase"/>
    <property type="match status" value="1"/>
</dbReference>
<dbReference type="EC" id="2.7.4.1" evidence="6 7"/>
<evidence type="ECO:0000259" key="10">
    <source>
        <dbReference type="Pfam" id="PF13089"/>
    </source>
</evidence>
<keyword evidence="4 6" id="KW-0418">Kinase</keyword>
<dbReference type="CDD" id="cd09168">
    <property type="entry name" value="PLDc_PaPPK1_C2_like"/>
    <property type="match status" value="1"/>
</dbReference>
<evidence type="ECO:0000259" key="12">
    <source>
        <dbReference type="Pfam" id="PF17941"/>
    </source>
</evidence>
<comment type="catalytic activity">
    <reaction evidence="6 7">
        <text>[phosphate](n) + ATP = [phosphate](n+1) + ADP</text>
        <dbReference type="Rhea" id="RHEA:19573"/>
        <dbReference type="Rhea" id="RHEA-COMP:9859"/>
        <dbReference type="Rhea" id="RHEA-COMP:14280"/>
        <dbReference type="ChEBI" id="CHEBI:16838"/>
        <dbReference type="ChEBI" id="CHEBI:30616"/>
        <dbReference type="ChEBI" id="CHEBI:456216"/>
        <dbReference type="EC" id="2.7.4.1"/>
    </reaction>
</comment>
<dbReference type="CDD" id="cd09165">
    <property type="entry name" value="PLDc_PaPPK1_C1_like"/>
    <property type="match status" value="1"/>
</dbReference>
<dbReference type="Gene3D" id="3.30.1840.10">
    <property type="entry name" value="Polyphosphate kinase middle domain"/>
    <property type="match status" value="1"/>
</dbReference>
<keyword evidence="6" id="KW-0460">Magnesium</keyword>
<feature type="compositionally biased region" description="Basic and acidic residues" evidence="8">
    <location>
        <begin position="10"/>
        <end position="19"/>
    </location>
</feature>
<keyword evidence="6" id="KW-0479">Metal-binding</keyword>
<dbReference type="Gene3D" id="3.30.870.10">
    <property type="entry name" value="Endonuclease Chain A"/>
    <property type="match status" value="2"/>
</dbReference>
<dbReference type="InterPro" id="IPR024953">
    <property type="entry name" value="PP_kinase_middle"/>
</dbReference>
<evidence type="ECO:0000313" key="13">
    <source>
        <dbReference type="EMBL" id="RDI99704.1"/>
    </source>
</evidence>
<keyword evidence="14" id="KW-1185">Reference proteome</keyword>
<evidence type="ECO:0000259" key="11">
    <source>
        <dbReference type="Pfam" id="PF13090"/>
    </source>
</evidence>
<feature type="binding site" evidence="6">
    <location>
        <position position="604"/>
    </location>
    <ligand>
        <name>ATP</name>
        <dbReference type="ChEBI" id="CHEBI:30616"/>
    </ligand>
</feature>
<dbReference type="SUPFAM" id="SSF56024">
    <property type="entry name" value="Phospholipase D/nuclease"/>
    <property type="match status" value="2"/>
</dbReference>
<dbReference type="SUPFAM" id="SSF140356">
    <property type="entry name" value="PPK N-terminal domain-like"/>
    <property type="match status" value="1"/>
</dbReference>
<reference evidence="13 14" key="1">
    <citation type="submission" date="2018-07" db="EMBL/GenBank/DDBJ databases">
        <title>Dyella solisilvae sp. nov., isolated from the pine and broad-leaved mixed forest soil.</title>
        <authorList>
            <person name="Gao Z."/>
            <person name="Qiu L."/>
        </authorList>
    </citation>
    <scope>NUCLEOTIDE SEQUENCE [LARGE SCALE GENOMIC DNA]</scope>
    <source>
        <strain evidence="13 14">DHG54</strain>
    </source>
</reference>
<evidence type="ECO:0000256" key="2">
    <source>
        <dbReference type="ARBA" id="ARBA00022679"/>
    </source>
</evidence>
<feature type="active site" description="Phosphohistidine intermediate" evidence="6">
    <location>
        <position position="475"/>
    </location>
</feature>
<accession>A0A370KAN1</accession>
<evidence type="ECO:0000256" key="4">
    <source>
        <dbReference type="ARBA" id="ARBA00022777"/>
    </source>
</evidence>
<gene>
    <name evidence="13" type="primary">ppk1</name>
    <name evidence="6" type="synonym">ppk</name>
    <name evidence="13" type="ORF">DVT68_02350</name>
</gene>
<dbReference type="InterPro" id="IPR025200">
    <property type="entry name" value="PPK_C_dom2"/>
</dbReference>
<dbReference type="SUPFAM" id="SSF143724">
    <property type="entry name" value="PHP14-like"/>
    <property type="match status" value="1"/>
</dbReference>
<feature type="binding site" evidence="6">
    <location>
        <position position="508"/>
    </location>
    <ligand>
        <name>ATP</name>
        <dbReference type="ChEBI" id="CHEBI:30616"/>
    </ligand>
</feature>
<dbReference type="NCBIfam" id="NF003917">
    <property type="entry name" value="PRK05443.1-1"/>
    <property type="match status" value="1"/>
</dbReference>
<dbReference type="GO" id="GO:0006799">
    <property type="term" value="P:polyphosphate biosynthetic process"/>
    <property type="evidence" value="ECO:0007669"/>
    <property type="project" value="UniProtKB-UniRule"/>
</dbReference>
<dbReference type="Pfam" id="PF17941">
    <property type="entry name" value="PP_kinase_C_1"/>
    <property type="match status" value="1"/>
</dbReference>
<feature type="domain" description="Polyphosphate kinase middle" evidence="9">
    <location>
        <begin position="161"/>
        <end position="344"/>
    </location>
</feature>
<evidence type="ECO:0000256" key="5">
    <source>
        <dbReference type="ARBA" id="ARBA00022840"/>
    </source>
</evidence>
<dbReference type="GO" id="GO:0046872">
    <property type="term" value="F:metal ion binding"/>
    <property type="evidence" value="ECO:0007669"/>
    <property type="project" value="UniProtKB-KW"/>
</dbReference>
<feature type="compositionally biased region" description="Low complexity" evidence="8">
    <location>
        <begin position="28"/>
        <end position="39"/>
    </location>
</feature>
<dbReference type="Pfam" id="PF13089">
    <property type="entry name" value="PP_kinase_N"/>
    <property type="match status" value="1"/>
</dbReference>
<dbReference type="Gene3D" id="1.20.58.310">
    <property type="entry name" value="Polyphosphate kinase N-terminal domain"/>
    <property type="match status" value="1"/>
</dbReference>
<comment type="caution">
    <text evidence="13">The sequence shown here is derived from an EMBL/GenBank/DDBJ whole genome shotgun (WGS) entry which is preliminary data.</text>
</comment>
<protein>
    <recommendedName>
        <fullName evidence="6 7">Polyphosphate kinase</fullName>
        <ecNumber evidence="6 7">2.7.4.1</ecNumber>
    </recommendedName>
    <alternativeName>
        <fullName evidence="6">ATP-polyphosphate phosphotransferase</fullName>
    </alternativeName>
    <alternativeName>
        <fullName evidence="6">Polyphosphoric acid kinase</fullName>
    </alternativeName>
</protein>
<dbReference type="InterPro" id="IPR036832">
    <property type="entry name" value="PPK_N_dom_sf"/>
</dbReference>
<dbReference type="NCBIfam" id="TIGR03705">
    <property type="entry name" value="poly_P_kin"/>
    <property type="match status" value="1"/>
</dbReference>
<dbReference type="EMBL" id="QQSY01000001">
    <property type="protein sequence ID" value="RDI99704.1"/>
    <property type="molecule type" value="Genomic_DNA"/>
</dbReference>
<feature type="region of interest" description="Disordered" evidence="8">
    <location>
        <begin position="1"/>
        <end position="43"/>
    </location>
</feature>
<evidence type="ECO:0000256" key="8">
    <source>
        <dbReference type="SAM" id="MobiDB-lite"/>
    </source>
</evidence>
<dbReference type="OrthoDB" id="9761456at2"/>
<comment type="function">
    <text evidence="6 7">Catalyzes the reversible transfer of the terminal phosphate of ATP to form a long-chain polyphosphate (polyP).</text>
</comment>
<comment type="PTM">
    <text evidence="6 7">An intermediate of this reaction is the autophosphorylated ppk in which a phosphate is covalently linked to a histidine residue through a N-P bond.</text>
</comment>